<dbReference type="InterPro" id="IPR029787">
    <property type="entry name" value="Nucleotide_cyclase"/>
</dbReference>
<dbReference type="PANTHER" id="PTHR44757">
    <property type="entry name" value="DIGUANYLATE CYCLASE DGCP"/>
    <property type="match status" value="1"/>
</dbReference>
<dbReference type="FunFam" id="3.20.20.450:FF:000001">
    <property type="entry name" value="Cyclic di-GMP phosphodiesterase yahA"/>
    <property type="match status" value="1"/>
</dbReference>
<dbReference type="CDD" id="cd01949">
    <property type="entry name" value="GGDEF"/>
    <property type="match status" value="1"/>
</dbReference>
<proteinExistence type="predicted"/>
<dbReference type="EMBL" id="VZQZ01000011">
    <property type="protein sequence ID" value="KAB0663912.1"/>
    <property type="molecule type" value="Genomic_DNA"/>
</dbReference>
<evidence type="ECO:0000259" key="3">
    <source>
        <dbReference type="PROSITE" id="PS50883"/>
    </source>
</evidence>
<evidence type="ECO:0000313" key="6">
    <source>
        <dbReference type="Proteomes" id="UP000420562"/>
    </source>
</evidence>
<dbReference type="FunFam" id="3.30.70.270:FF:000001">
    <property type="entry name" value="Diguanylate cyclase domain protein"/>
    <property type="match status" value="1"/>
</dbReference>
<keyword evidence="6" id="KW-1185">Reference proteome</keyword>
<comment type="catalytic activity">
    <reaction evidence="1">
        <text>3',3'-c-di-GMP + H2O = 5'-phosphoguanylyl(3'-&gt;5')guanosine + H(+)</text>
        <dbReference type="Rhea" id="RHEA:24902"/>
        <dbReference type="ChEBI" id="CHEBI:15377"/>
        <dbReference type="ChEBI" id="CHEBI:15378"/>
        <dbReference type="ChEBI" id="CHEBI:58754"/>
        <dbReference type="ChEBI" id="CHEBI:58805"/>
        <dbReference type="EC" id="3.1.4.52"/>
    </reaction>
    <physiologicalReaction direction="left-to-right" evidence="1">
        <dbReference type="Rhea" id="RHEA:24903"/>
    </physiologicalReaction>
</comment>
<dbReference type="PROSITE" id="PS50883">
    <property type="entry name" value="EAL"/>
    <property type="match status" value="1"/>
</dbReference>
<sequence>MAGQREEMAGQREEMAGQREEMAGQREKAMRSQVGKARLKAALIKSTAAQLREANERLVVATVRAQTMADAAEQTTVQMAYMAEHDFLTGLPNRALLSDRLAQSITLARRYGKKVALMYLDIDHFKHINDSLGHAVGDRLLQSVAKRLQACIRLSDTVSRQGGDEFVVLLTEVEDAQSAILSAEKLIEAMAHPCLVNGHRLHATLSIGISLYPDDGKDAEAIIRNADTAMYQAKKSGRNKYMMFTPTMNDRAVTRQSIEQALHRALEKQEFVLHYQPKVSLDTGTITGAEALIRWQRPRHRLVSPKQFVSIAEECGLILPIGKWVLHEACRQAQDWLQAGLDLGQIAVNVSPMEFHGKNFLSGVREILNDTGLDPRHLELELTESGLMQDSEQTAATLLALKHLGVQIAVDDFGTGYSSLSYLRNFRIDTLKIDKSFVQDIDGDAGEAIVRAIIAMGMSLKQRVVAEGIETQHQLAFLQSHNCKEGQGYYWGRPVPAEEFATLLAGKTFKC</sequence>
<dbReference type="SUPFAM" id="SSF141868">
    <property type="entry name" value="EAL domain-like"/>
    <property type="match status" value="1"/>
</dbReference>
<accession>A0A7J4ZMJ5</accession>
<dbReference type="CDD" id="cd01948">
    <property type="entry name" value="EAL"/>
    <property type="match status" value="1"/>
</dbReference>
<feature type="domain" description="GGDEF" evidence="4">
    <location>
        <begin position="113"/>
        <end position="246"/>
    </location>
</feature>
<dbReference type="AlphaFoldDB" id="A0A7J4ZMJ5"/>
<dbReference type="InterPro" id="IPR035919">
    <property type="entry name" value="EAL_sf"/>
</dbReference>
<dbReference type="PROSITE" id="PS50887">
    <property type="entry name" value="GGDEF"/>
    <property type="match status" value="1"/>
</dbReference>
<dbReference type="PANTHER" id="PTHR44757:SF2">
    <property type="entry name" value="BIOFILM ARCHITECTURE MAINTENANCE PROTEIN MBAA"/>
    <property type="match status" value="1"/>
</dbReference>
<evidence type="ECO:0000313" key="5">
    <source>
        <dbReference type="EMBL" id="KAB0663912.1"/>
    </source>
</evidence>
<dbReference type="Gene3D" id="3.30.70.270">
    <property type="match status" value="1"/>
</dbReference>
<dbReference type="InterPro" id="IPR052155">
    <property type="entry name" value="Biofilm_reg_signaling"/>
</dbReference>
<dbReference type="InterPro" id="IPR001633">
    <property type="entry name" value="EAL_dom"/>
</dbReference>
<feature type="domain" description="EAL" evidence="3">
    <location>
        <begin position="255"/>
        <end position="508"/>
    </location>
</feature>
<dbReference type="InterPro" id="IPR000160">
    <property type="entry name" value="GGDEF_dom"/>
</dbReference>
<dbReference type="Pfam" id="PF00990">
    <property type="entry name" value="GGDEF"/>
    <property type="match status" value="1"/>
</dbReference>
<organism evidence="5 6">
    <name type="scientific">Oryzomonas japonica</name>
    <dbReference type="NCBI Taxonomy" id="2603858"/>
    <lineage>
        <taxon>Bacteria</taxon>
        <taxon>Pseudomonadati</taxon>
        <taxon>Thermodesulfobacteriota</taxon>
        <taxon>Desulfuromonadia</taxon>
        <taxon>Geobacterales</taxon>
        <taxon>Geobacteraceae</taxon>
        <taxon>Oryzomonas</taxon>
    </lineage>
</organism>
<reference evidence="5 6" key="1">
    <citation type="submission" date="2019-09" db="EMBL/GenBank/DDBJ databases">
        <title>Geobacter sp. Red96, a novel strain isolated from paddy soil.</title>
        <authorList>
            <person name="Xu Z."/>
            <person name="Masuda Y."/>
            <person name="Itoh H."/>
            <person name="Senoo K."/>
        </authorList>
    </citation>
    <scope>NUCLEOTIDE SEQUENCE [LARGE SCALE GENOMIC DNA]</scope>
    <source>
        <strain evidence="5 6">Red96</strain>
    </source>
</reference>
<evidence type="ECO:0000256" key="1">
    <source>
        <dbReference type="ARBA" id="ARBA00051114"/>
    </source>
</evidence>
<evidence type="ECO:0000256" key="2">
    <source>
        <dbReference type="SAM" id="MobiDB-lite"/>
    </source>
</evidence>
<dbReference type="NCBIfam" id="TIGR00254">
    <property type="entry name" value="GGDEF"/>
    <property type="match status" value="1"/>
</dbReference>
<dbReference type="GO" id="GO:0071732">
    <property type="term" value="P:cellular response to nitric oxide"/>
    <property type="evidence" value="ECO:0007669"/>
    <property type="project" value="UniProtKB-ARBA"/>
</dbReference>
<protein>
    <submittedName>
        <fullName evidence="5">EAL domain-containing protein</fullName>
    </submittedName>
</protein>
<dbReference type="Pfam" id="PF00563">
    <property type="entry name" value="EAL"/>
    <property type="match status" value="1"/>
</dbReference>
<gene>
    <name evidence="5" type="ORF">F6V25_15370</name>
</gene>
<dbReference type="Proteomes" id="UP000420562">
    <property type="component" value="Unassembled WGS sequence"/>
</dbReference>
<feature type="region of interest" description="Disordered" evidence="2">
    <location>
        <begin position="1"/>
        <end position="29"/>
    </location>
</feature>
<dbReference type="Gene3D" id="3.20.20.450">
    <property type="entry name" value="EAL domain"/>
    <property type="match status" value="1"/>
</dbReference>
<comment type="caution">
    <text evidence="5">The sequence shown here is derived from an EMBL/GenBank/DDBJ whole genome shotgun (WGS) entry which is preliminary data.</text>
</comment>
<dbReference type="InterPro" id="IPR043128">
    <property type="entry name" value="Rev_trsase/Diguanyl_cyclase"/>
</dbReference>
<dbReference type="GO" id="GO:0071111">
    <property type="term" value="F:cyclic-guanylate-specific phosphodiesterase activity"/>
    <property type="evidence" value="ECO:0007669"/>
    <property type="project" value="UniProtKB-EC"/>
</dbReference>
<evidence type="ECO:0000259" key="4">
    <source>
        <dbReference type="PROSITE" id="PS50887"/>
    </source>
</evidence>
<dbReference type="SMART" id="SM00267">
    <property type="entry name" value="GGDEF"/>
    <property type="match status" value="1"/>
</dbReference>
<name>A0A7J4ZMJ5_9BACT</name>
<dbReference type="SUPFAM" id="SSF55073">
    <property type="entry name" value="Nucleotide cyclase"/>
    <property type="match status" value="1"/>
</dbReference>
<dbReference type="SMART" id="SM00052">
    <property type="entry name" value="EAL"/>
    <property type="match status" value="1"/>
</dbReference>